<sequence>ARGADFVAFEVQKFVGGHVVGQDIIAVRLQHYRENNAVENDVVLADKMHQLGAGVLPVFLPVVGEAFLGGRDVADGRIKPDVQHFTLRAGHRHGHTPVEVAGYGAGVQALVNPRFALAIDVG</sequence>
<dbReference type="AlphaFoldDB" id="A0A699WZ27"/>
<protein>
    <submittedName>
        <fullName evidence="1">Uncharacterized protein</fullName>
    </submittedName>
</protein>
<evidence type="ECO:0000313" key="1">
    <source>
        <dbReference type="EMBL" id="GFD49764.1"/>
    </source>
</evidence>
<dbReference type="EMBL" id="BKCJ011747116">
    <property type="protein sequence ID" value="GFD49764.1"/>
    <property type="molecule type" value="Genomic_DNA"/>
</dbReference>
<accession>A0A699WZ27</accession>
<feature type="non-terminal residue" evidence="1">
    <location>
        <position position="122"/>
    </location>
</feature>
<reference evidence="1" key="1">
    <citation type="journal article" date="2019" name="Sci. Rep.">
        <title>Draft genome of Tanacetum cinerariifolium, the natural source of mosquito coil.</title>
        <authorList>
            <person name="Yamashiro T."/>
            <person name="Shiraishi A."/>
            <person name="Satake H."/>
            <person name="Nakayama K."/>
        </authorList>
    </citation>
    <scope>NUCLEOTIDE SEQUENCE</scope>
</reference>
<proteinExistence type="predicted"/>
<feature type="non-terminal residue" evidence="1">
    <location>
        <position position="1"/>
    </location>
</feature>
<comment type="caution">
    <text evidence="1">The sequence shown here is derived from an EMBL/GenBank/DDBJ whole genome shotgun (WGS) entry which is preliminary data.</text>
</comment>
<organism evidence="1">
    <name type="scientific">Tanacetum cinerariifolium</name>
    <name type="common">Dalmatian daisy</name>
    <name type="synonym">Chrysanthemum cinerariifolium</name>
    <dbReference type="NCBI Taxonomy" id="118510"/>
    <lineage>
        <taxon>Eukaryota</taxon>
        <taxon>Viridiplantae</taxon>
        <taxon>Streptophyta</taxon>
        <taxon>Embryophyta</taxon>
        <taxon>Tracheophyta</taxon>
        <taxon>Spermatophyta</taxon>
        <taxon>Magnoliopsida</taxon>
        <taxon>eudicotyledons</taxon>
        <taxon>Gunneridae</taxon>
        <taxon>Pentapetalae</taxon>
        <taxon>asterids</taxon>
        <taxon>campanulids</taxon>
        <taxon>Asterales</taxon>
        <taxon>Asteraceae</taxon>
        <taxon>Asteroideae</taxon>
        <taxon>Anthemideae</taxon>
        <taxon>Anthemidinae</taxon>
        <taxon>Tanacetum</taxon>
    </lineage>
</organism>
<name>A0A699WZ27_TANCI</name>
<gene>
    <name evidence="1" type="ORF">Tci_921733</name>
</gene>